<dbReference type="PANTHER" id="PTHR43102">
    <property type="entry name" value="SLR1143 PROTEIN"/>
    <property type="match status" value="1"/>
</dbReference>
<keyword evidence="3" id="KW-1185">Reference proteome</keyword>
<evidence type="ECO:0000313" key="3">
    <source>
        <dbReference type="Proteomes" id="UP000570166"/>
    </source>
</evidence>
<dbReference type="InterPro" id="IPR003018">
    <property type="entry name" value="GAF"/>
</dbReference>
<dbReference type="SUPFAM" id="SSF55781">
    <property type="entry name" value="GAF domain-like"/>
    <property type="match status" value="1"/>
</dbReference>
<evidence type="ECO:0000313" key="2">
    <source>
        <dbReference type="EMBL" id="MBA2936156.1"/>
    </source>
</evidence>
<dbReference type="InterPro" id="IPR029016">
    <property type="entry name" value="GAF-like_dom_sf"/>
</dbReference>
<gene>
    <name evidence="2" type="ORF">HZF05_18900</name>
</gene>
<organism evidence="2 3">
    <name type="scientific">Sphingomonas chungangi</name>
    <dbReference type="NCBI Taxonomy" id="2683589"/>
    <lineage>
        <taxon>Bacteria</taxon>
        <taxon>Pseudomonadati</taxon>
        <taxon>Pseudomonadota</taxon>
        <taxon>Alphaproteobacteria</taxon>
        <taxon>Sphingomonadales</taxon>
        <taxon>Sphingomonadaceae</taxon>
        <taxon>Sphingomonas</taxon>
    </lineage>
</organism>
<sequence>MTIYYTPANRPADEDERQRAVDESGFLEAAGDPTLDAIVHEAAKLFGTPIAAISIVDHERQYFPVGIGLDASETPRAASFCAHAMLDCRKPMCVTDATADARFAGNPLVLSGPDIRFYLGMPLVSGSGQPLGALCVIDRERREVPDQARLDAMAALARKAMDRVHALKH</sequence>
<accession>A0A838LDE3</accession>
<dbReference type="EMBL" id="JACEIB010000027">
    <property type="protein sequence ID" value="MBA2936156.1"/>
    <property type="molecule type" value="Genomic_DNA"/>
</dbReference>
<dbReference type="RefSeq" id="WP_160364038.1">
    <property type="nucleotide sequence ID" value="NZ_JACEIB010000027.1"/>
</dbReference>
<reference evidence="2 3" key="1">
    <citation type="submission" date="2020-07" db="EMBL/GenBank/DDBJ databases">
        <authorList>
            <person name="Sun Q."/>
        </authorList>
    </citation>
    <scope>NUCLEOTIDE SEQUENCE [LARGE SCALE GENOMIC DNA]</scope>
    <source>
        <strain evidence="2 3">CGMCC 1.13654</strain>
    </source>
</reference>
<dbReference type="Proteomes" id="UP000570166">
    <property type="component" value="Unassembled WGS sequence"/>
</dbReference>
<feature type="domain" description="GAF" evidence="1">
    <location>
        <begin position="30"/>
        <end position="169"/>
    </location>
</feature>
<protein>
    <submittedName>
        <fullName evidence="2">GAF domain-containing protein</fullName>
    </submittedName>
</protein>
<evidence type="ECO:0000259" key="1">
    <source>
        <dbReference type="SMART" id="SM00065"/>
    </source>
</evidence>
<dbReference type="SMART" id="SM00065">
    <property type="entry name" value="GAF"/>
    <property type="match status" value="1"/>
</dbReference>
<dbReference type="Gene3D" id="3.30.450.40">
    <property type="match status" value="1"/>
</dbReference>
<dbReference type="Pfam" id="PF01590">
    <property type="entry name" value="GAF"/>
    <property type="match status" value="1"/>
</dbReference>
<dbReference type="AlphaFoldDB" id="A0A838LDE3"/>
<proteinExistence type="predicted"/>
<comment type="caution">
    <text evidence="2">The sequence shown here is derived from an EMBL/GenBank/DDBJ whole genome shotgun (WGS) entry which is preliminary data.</text>
</comment>
<name>A0A838LDE3_9SPHN</name>
<dbReference type="PANTHER" id="PTHR43102:SF2">
    <property type="entry name" value="GAF DOMAIN-CONTAINING PROTEIN"/>
    <property type="match status" value="1"/>
</dbReference>